<proteinExistence type="predicted"/>
<feature type="domain" description="DUF305" evidence="1">
    <location>
        <begin position="38"/>
        <end position="86"/>
    </location>
</feature>
<protein>
    <recommendedName>
        <fullName evidence="1">DUF305 domain-containing protein</fullName>
    </recommendedName>
</protein>
<dbReference type="AlphaFoldDB" id="A0A6C0HFJ9"/>
<reference evidence="2" key="1">
    <citation type="journal article" date="2020" name="Nature">
        <title>Giant virus diversity and host interactions through global metagenomics.</title>
        <authorList>
            <person name="Schulz F."/>
            <person name="Roux S."/>
            <person name="Paez-Espino D."/>
            <person name="Jungbluth S."/>
            <person name="Walsh D.A."/>
            <person name="Denef V.J."/>
            <person name="McMahon K.D."/>
            <person name="Konstantinidis K.T."/>
            <person name="Eloe-Fadrosh E.A."/>
            <person name="Kyrpides N.C."/>
            <person name="Woyke T."/>
        </authorList>
    </citation>
    <scope>NUCLEOTIDE SEQUENCE</scope>
    <source>
        <strain evidence="2">GVMAG-M-3300023179-97</strain>
    </source>
</reference>
<dbReference type="PANTHER" id="PTHR36933:SF1">
    <property type="entry name" value="SLL0788 PROTEIN"/>
    <property type="match status" value="1"/>
</dbReference>
<dbReference type="Pfam" id="PF03713">
    <property type="entry name" value="DUF305"/>
    <property type="match status" value="2"/>
</dbReference>
<evidence type="ECO:0000259" key="1">
    <source>
        <dbReference type="Pfam" id="PF03713"/>
    </source>
</evidence>
<accession>A0A6C0HFJ9</accession>
<dbReference type="InterPro" id="IPR012347">
    <property type="entry name" value="Ferritin-like"/>
</dbReference>
<sequence length="209" mass="24486">MVVILFIVLLLILLVQYKRYESFDDFKSDYPCRVFLSDNDFLKHMITHHQIAIDISIKHIENTKSDIIMKVLRELIWTQKYEILVMIEELTNKTENVSEITSNQAFIPTISSSIYPNVLGLTNTYCDPGFFSSNMHEHHNLNSMIKTDKQYIDHMIPHHQVAVDMCKILLKHTKSDFLIYLAYRMIRGQESEIILLNDMLKSPLLLLPV</sequence>
<dbReference type="PANTHER" id="PTHR36933">
    <property type="entry name" value="SLL0788 PROTEIN"/>
    <property type="match status" value="1"/>
</dbReference>
<name>A0A6C0HFJ9_9ZZZZ</name>
<evidence type="ECO:0000313" key="2">
    <source>
        <dbReference type="EMBL" id="QHT78925.1"/>
    </source>
</evidence>
<feature type="domain" description="DUF305" evidence="1">
    <location>
        <begin position="145"/>
        <end position="200"/>
    </location>
</feature>
<dbReference type="InterPro" id="IPR005183">
    <property type="entry name" value="DUF305_CopM-like"/>
</dbReference>
<organism evidence="2">
    <name type="scientific">viral metagenome</name>
    <dbReference type="NCBI Taxonomy" id="1070528"/>
    <lineage>
        <taxon>unclassified sequences</taxon>
        <taxon>metagenomes</taxon>
        <taxon>organismal metagenomes</taxon>
    </lineage>
</organism>
<dbReference type="Gene3D" id="1.20.1260.10">
    <property type="match status" value="1"/>
</dbReference>
<dbReference type="EMBL" id="MN739942">
    <property type="protein sequence ID" value="QHT78925.1"/>
    <property type="molecule type" value="Genomic_DNA"/>
</dbReference>